<name>A0ABQ5F3K1_9ASTR</name>
<reference evidence="1" key="2">
    <citation type="submission" date="2022-01" db="EMBL/GenBank/DDBJ databases">
        <authorList>
            <person name="Yamashiro T."/>
            <person name="Shiraishi A."/>
            <person name="Satake H."/>
            <person name="Nakayama K."/>
        </authorList>
    </citation>
    <scope>NUCLEOTIDE SEQUENCE</scope>
</reference>
<reference evidence="1" key="1">
    <citation type="journal article" date="2022" name="Int. J. Mol. Sci.">
        <title>Draft Genome of Tanacetum Coccineum: Genomic Comparison of Closely Related Tanacetum-Family Plants.</title>
        <authorList>
            <person name="Yamashiro T."/>
            <person name="Shiraishi A."/>
            <person name="Nakayama K."/>
            <person name="Satake H."/>
        </authorList>
    </citation>
    <scope>NUCLEOTIDE SEQUENCE</scope>
</reference>
<protein>
    <recommendedName>
        <fullName evidence="3">Pectate lyase</fullName>
    </recommendedName>
</protein>
<accession>A0ABQ5F3K1</accession>
<keyword evidence="2" id="KW-1185">Reference proteome</keyword>
<evidence type="ECO:0000313" key="2">
    <source>
        <dbReference type="Proteomes" id="UP001151760"/>
    </source>
</evidence>
<evidence type="ECO:0008006" key="3">
    <source>
        <dbReference type="Google" id="ProtNLM"/>
    </source>
</evidence>
<organism evidence="1 2">
    <name type="scientific">Tanacetum coccineum</name>
    <dbReference type="NCBI Taxonomy" id="301880"/>
    <lineage>
        <taxon>Eukaryota</taxon>
        <taxon>Viridiplantae</taxon>
        <taxon>Streptophyta</taxon>
        <taxon>Embryophyta</taxon>
        <taxon>Tracheophyta</taxon>
        <taxon>Spermatophyta</taxon>
        <taxon>Magnoliopsida</taxon>
        <taxon>eudicotyledons</taxon>
        <taxon>Gunneridae</taxon>
        <taxon>Pentapetalae</taxon>
        <taxon>asterids</taxon>
        <taxon>campanulids</taxon>
        <taxon>Asterales</taxon>
        <taxon>Asteraceae</taxon>
        <taxon>Asteroideae</taxon>
        <taxon>Anthemideae</taxon>
        <taxon>Anthemidinae</taxon>
        <taxon>Tanacetum</taxon>
    </lineage>
</organism>
<evidence type="ECO:0000313" key="1">
    <source>
        <dbReference type="EMBL" id="GJT57906.1"/>
    </source>
</evidence>
<comment type="caution">
    <text evidence="1">The sequence shown here is derived from an EMBL/GenBank/DDBJ whole genome shotgun (WGS) entry which is preliminary data.</text>
</comment>
<dbReference type="Proteomes" id="UP001151760">
    <property type="component" value="Unassembled WGS sequence"/>
</dbReference>
<dbReference type="EMBL" id="BQNB010016971">
    <property type="protein sequence ID" value="GJT57906.1"/>
    <property type="molecule type" value="Genomic_DNA"/>
</dbReference>
<sequence>MVSNVNVLGPGVLDIVAAERNNTAVVTIHGNLIEGKTVITGSGATRLEGIFVNRTKRIVFMTVDPTANLRYEFRDCMRKDAVITWRRCNLDHGSRRGVSAESIWNGIRKQECTGLLTRGGSRCQKRRSGSCTELHRE</sequence>
<gene>
    <name evidence="1" type="ORF">Tco_0992960</name>
</gene>
<proteinExistence type="predicted"/>